<dbReference type="Pfam" id="PF25378">
    <property type="entry name" value="PUA_NSUN2"/>
    <property type="match status" value="1"/>
</dbReference>
<dbReference type="InterPro" id="IPR029063">
    <property type="entry name" value="SAM-dependent_MTases_sf"/>
</dbReference>
<dbReference type="Pfam" id="PF25376">
    <property type="entry name" value="Pre-PUA_NSUN2"/>
    <property type="match status" value="1"/>
</dbReference>
<dbReference type="PANTHER" id="PTHR22808">
    <property type="entry name" value="NCL1 YEAST -RELATED NOL1/NOP2/FMU SUN DOMAIN-CONTAINING"/>
    <property type="match status" value="1"/>
</dbReference>
<evidence type="ECO:0000256" key="9">
    <source>
        <dbReference type="ARBA" id="ARBA00023242"/>
    </source>
</evidence>
<name>A0A6B2KZ76_9EUKA</name>
<dbReference type="GO" id="GO:0016428">
    <property type="term" value="F:tRNA (cytidine-5-)-methyltransferase activity"/>
    <property type="evidence" value="ECO:0007669"/>
    <property type="project" value="InterPro"/>
</dbReference>
<keyword evidence="4 10" id="KW-0489">Methyltransferase</keyword>
<evidence type="ECO:0000256" key="1">
    <source>
        <dbReference type="ARBA" id="ARBA00004123"/>
    </source>
</evidence>
<keyword evidence="9" id="KW-0539">Nucleus</keyword>
<evidence type="ECO:0000259" key="11">
    <source>
        <dbReference type="PROSITE" id="PS51686"/>
    </source>
</evidence>
<dbReference type="AlphaFoldDB" id="A0A6B2KZ76"/>
<keyword evidence="6 10" id="KW-0949">S-adenosyl-L-methionine</keyword>
<dbReference type="InterPro" id="IPR018314">
    <property type="entry name" value="RsmB/NOL1/NOP2-like_CS"/>
</dbReference>
<evidence type="ECO:0000256" key="2">
    <source>
        <dbReference type="ARBA" id="ARBA00007494"/>
    </source>
</evidence>
<dbReference type="InterPro" id="IPR057285">
    <property type="entry name" value="Pre-PUA_NSUN2"/>
</dbReference>
<dbReference type="SUPFAM" id="SSF53335">
    <property type="entry name" value="S-adenosyl-L-methionine-dependent methyltransferases"/>
    <property type="match status" value="1"/>
</dbReference>
<evidence type="ECO:0000256" key="10">
    <source>
        <dbReference type="PROSITE-ProRule" id="PRU01023"/>
    </source>
</evidence>
<feature type="binding site" evidence="10">
    <location>
        <position position="182"/>
    </location>
    <ligand>
        <name>S-adenosyl-L-methionine</name>
        <dbReference type="ChEBI" id="CHEBI:59789"/>
    </ligand>
</feature>
<dbReference type="InterPro" id="IPR049560">
    <property type="entry name" value="MeTrfase_RsmB-F_NOP2_cat"/>
</dbReference>
<sequence length="668" mass="76234">MQNILPPSEFEVFLEYLIRELPTTIRISTLSGYQELIRNVMLKVFASNPELSTILLPYTAPGTSTPQTLKLEVEPPQPLTWYYPRPPEGLAWHYDINRKSMRKTKELLHFKRFLSIENEVGRVSHQEAVSMIPVLLLDVQPHHKILDICAAPGSKTQQIIEMLHFPLKSPAEIPSGFVIANDADTARCYLLTHQLQRLGSPCYIVTNYHGQNFPLVQLNSPETDTKTPLNLYFDRILCDVPCSGDGTLRKSPQLTATWSLRSGLGIHPYQIAIAERAVKLLAVGGQMVYSTCSFNPIENEAVVAHLLRQFKGGLELIPVDQLNIKPTFKYRPGLSTWKVIGPTEAAPECVKVWEDNSKVTAYEDWDKLSNTVRGIVHKSMFPPKPEEIEQFHLERCLRLFPHDQNTGGFFVAVLRKTKNLKSFENLEPVQVTGNLDTDLAFNNTEIDDMEPKKKRNKKKSDATVKRKEFSEEPFELLPEDSVSSLFASLNKFYGLQKEFPIHQVYTRSSNATKLYFSNSSICQFIKSKSLRIINGGIRLLASDTKNNKRAETDCEWRLTKEGLKFIINFLQKQIISIDFKDLLELLKSDEPLYFEQLGNEQLKNTLMATAIGSVVFVVNIPMEDLSNNKFYFIGWRGTKTINLYIKKAEMESLRNLFLGSQYNYLPTK</sequence>
<keyword evidence="3" id="KW-0820">tRNA-binding</keyword>
<feature type="active site" description="Nucleophile" evidence="10">
    <location>
        <position position="292"/>
    </location>
</feature>
<dbReference type="InterPro" id="IPR057286">
    <property type="entry name" value="PUA_NSUN2"/>
</dbReference>
<evidence type="ECO:0000256" key="8">
    <source>
        <dbReference type="ARBA" id="ARBA00022884"/>
    </source>
</evidence>
<evidence type="ECO:0000313" key="12">
    <source>
        <dbReference type="EMBL" id="NDV30012.1"/>
    </source>
</evidence>
<keyword evidence="8 10" id="KW-0694">RNA-binding</keyword>
<evidence type="ECO:0000256" key="3">
    <source>
        <dbReference type="ARBA" id="ARBA00022555"/>
    </source>
</evidence>
<feature type="domain" description="SAM-dependent MTase RsmB/NOP-type" evidence="11">
    <location>
        <begin position="57"/>
        <end position="417"/>
    </location>
</feature>
<keyword evidence="5 10" id="KW-0808">Transferase</keyword>
<dbReference type="InterPro" id="IPR001678">
    <property type="entry name" value="MeTrfase_RsmB-F_NOP2_dom"/>
</dbReference>
<protein>
    <recommendedName>
        <fullName evidence="11">SAM-dependent MTase RsmB/NOP-type domain-containing protein</fullName>
    </recommendedName>
</protein>
<evidence type="ECO:0000256" key="5">
    <source>
        <dbReference type="ARBA" id="ARBA00022679"/>
    </source>
</evidence>
<organism evidence="12">
    <name type="scientific">Arcella intermedia</name>
    <dbReference type="NCBI Taxonomy" id="1963864"/>
    <lineage>
        <taxon>Eukaryota</taxon>
        <taxon>Amoebozoa</taxon>
        <taxon>Tubulinea</taxon>
        <taxon>Elardia</taxon>
        <taxon>Arcellinida</taxon>
        <taxon>Sphaerothecina</taxon>
        <taxon>Arcellidae</taxon>
        <taxon>Arcella</taxon>
    </lineage>
</organism>
<reference evidence="12" key="1">
    <citation type="journal article" date="2020" name="J. Eukaryot. Microbiol.">
        <title>De novo Sequencing, Assembly and Annotation of the Transcriptome for the Free-Living Testate Amoeba Arcella intermedia.</title>
        <authorList>
            <person name="Ribeiro G.M."/>
            <person name="Porfirio-Sousa A.L."/>
            <person name="Maurer-Alcala X.X."/>
            <person name="Katz L.A."/>
            <person name="Lahr D.J.G."/>
        </authorList>
    </citation>
    <scope>NUCLEOTIDE SEQUENCE</scope>
</reference>
<dbReference type="PRINTS" id="PR02008">
    <property type="entry name" value="RCMTFAMILY"/>
</dbReference>
<proteinExistence type="inferred from homology"/>
<evidence type="ECO:0000256" key="4">
    <source>
        <dbReference type="ARBA" id="ARBA00022603"/>
    </source>
</evidence>
<dbReference type="InterPro" id="IPR023267">
    <property type="entry name" value="RCMT"/>
</dbReference>
<dbReference type="Gene3D" id="3.40.50.150">
    <property type="entry name" value="Vaccinia Virus protein VP39"/>
    <property type="match status" value="1"/>
</dbReference>
<evidence type="ECO:0000256" key="7">
    <source>
        <dbReference type="ARBA" id="ARBA00022694"/>
    </source>
</evidence>
<comment type="caution">
    <text evidence="10">Lacks conserved residue(s) required for the propagation of feature annotation.</text>
</comment>
<dbReference type="PANTHER" id="PTHR22808:SF1">
    <property type="entry name" value="RNA CYTOSINE-C(5)-METHYLTRANSFERASE NSUN2-RELATED"/>
    <property type="match status" value="1"/>
</dbReference>
<dbReference type="Pfam" id="PF01189">
    <property type="entry name" value="Methyltr_RsmB-F"/>
    <property type="match status" value="1"/>
</dbReference>
<dbReference type="PROSITE" id="PS51686">
    <property type="entry name" value="SAM_MT_RSMB_NOP"/>
    <property type="match status" value="1"/>
</dbReference>
<comment type="subcellular location">
    <subcellularLocation>
        <location evidence="1">Nucleus</location>
    </subcellularLocation>
</comment>
<dbReference type="PROSITE" id="PS01153">
    <property type="entry name" value="NOL1_NOP2_SUN"/>
    <property type="match status" value="1"/>
</dbReference>
<dbReference type="InterPro" id="IPR023270">
    <property type="entry name" value="RCMT_NCL1"/>
</dbReference>
<keyword evidence="7" id="KW-0819">tRNA processing</keyword>
<feature type="binding site" evidence="10">
    <location>
        <begin position="149"/>
        <end position="155"/>
    </location>
    <ligand>
        <name>S-adenosyl-L-methionine</name>
        <dbReference type="ChEBI" id="CHEBI:59789"/>
    </ligand>
</feature>
<feature type="binding site" evidence="10">
    <location>
        <position position="239"/>
    </location>
    <ligand>
        <name>S-adenosyl-L-methionine</name>
        <dbReference type="ChEBI" id="CHEBI:59789"/>
    </ligand>
</feature>
<accession>A0A6B2KZ76</accession>
<dbReference type="PRINTS" id="PR02011">
    <property type="entry name" value="RCMTNCL1"/>
</dbReference>
<comment type="similarity">
    <text evidence="2 10">Belongs to the class I-like SAM-binding methyltransferase superfamily. RsmB/NOP family.</text>
</comment>
<dbReference type="GO" id="GO:0000049">
    <property type="term" value="F:tRNA binding"/>
    <property type="evidence" value="ECO:0007669"/>
    <property type="project" value="UniProtKB-KW"/>
</dbReference>
<dbReference type="GO" id="GO:0030488">
    <property type="term" value="P:tRNA methylation"/>
    <property type="evidence" value="ECO:0007669"/>
    <property type="project" value="TreeGrafter"/>
</dbReference>
<dbReference type="EMBL" id="GIBP01001043">
    <property type="protein sequence ID" value="NDV30012.1"/>
    <property type="molecule type" value="Transcribed_RNA"/>
</dbReference>
<dbReference type="GO" id="GO:0005737">
    <property type="term" value="C:cytoplasm"/>
    <property type="evidence" value="ECO:0007669"/>
    <property type="project" value="TreeGrafter"/>
</dbReference>
<dbReference type="GO" id="GO:0005634">
    <property type="term" value="C:nucleus"/>
    <property type="evidence" value="ECO:0007669"/>
    <property type="project" value="UniProtKB-SubCell"/>
</dbReference>
<evidence type="ECO:0000256" key="6">
    <source>
        <dbReference type="ARBA" id="ARBA00022691"/>
    </source>
</evidence>